<protein>
    <recommendedName>
        <fullName evidence="3">DUF4825 domain-containing protein</fullName>
    </recommendedName>
</protein>
<evidence type="ECO:0000313" key="1">
    <source>
        <dbReference type="EMBL" id="MED5017354.1"/>
    </source>
</evidence>
<name>A0ABU6PR44_9BACL</name>
<dbReference type="PROSITE" id="PS51257">
    <property type="entry name" value="PROKAR_LIPOPROTEIN"/>
    <property type="match status" value="1"/>
</dbReference>
<gene>
    <name evidence="1" type="ORF">P9847_08530</name>
</gene>
<evidence type="ECO:0008006" key="3">
    <source>
        <dbReference type="Google" id="ProtNLM"/>
    </source>
</evidence>
<accession>A0ABU6PR44</accession>
<evidence type="ECO:0000313" key="2">
    <source>
        <dbReference type="Proteomes" id="UP001343257"/>
    </source>
</evidence>
<sequence length="143" mass="15842">MRKTGGLMLLLTVVMMVGCNTTTHETKAKDLFVYYAIGSSWAATYTILDGGETFFDSLYIQNLDPAVSGMKPIEYVLKGDGSEASSQYPQPLQGVRSFQVSTEYNKQLIDLSDYEDKVYQLTIKQDGKEEHLTLTYSGAQGGK</sequence>
<proteinExistence type="predicted"/>
<keyword evidence="2" id="KW-1185">Reference proteome</keyword>
<dbReference type="RefSeq" id="WP_328276989.1">
    <property type="nucleotide sequence ID" value="NZ_JARTLD010000023.1"/>
</dbReference>
<dbReference type="EMBL" id="JARTLD010000023">
    <property type="protein sequence ID" value="MED5017354.1"/>
    <property type="molecule type" value="Genomic_DNA"/>
</dbReference>
<organism evidence="1 2">
    <name type="scientific">Paenibacillus chibensis</name>
    <dbReference type="NCBI Taxonomy" id="59846"/>
    <lineage>
        <taxon>Bacteria</taxon>
        <taxon>Bacillati</taxon>
        <taxon>Bacillota</taxon>
        <taxon>Bacilli</taxon>
        <taxon>Bacillales</taxon>
        <taxon>Paenibacillaceae</taxon>
        <taxon>Paenibacillus</taxon>
    </lineage>
</organism>
<dbReference type="Proteomes" id="UP001343257">
    <property type="component" value="Unassembled WGS sequence"/>
</dbReference>
<reference evidence="1 2" key="1">
    <citation type="submission" date="2023-03" db="EMBL/GenBank/DDBJ databases">
        <title>Bacillus Genome Sequencing.</title>
        <authorList>
            <person name="Dunlap C."/>
        </authorList>
    </citation>
    <scope>NUCLEOTIDE SEQUENCE [LARGE SCALE GENOMIC DNA]</scope>
    <source>
        <strain evidence="1 2">NRS-52</strain>
    </source>
</reference>
<comment type="caution">
    <text evidence="1">The sequence shown here is derived from an EMBL/GenBank/DDBJ whole genome shotgun (WGS) entry which is preliminary data.</text>
</comment>